<dbReference type="InterPro" id="IPR018745">
    <property type="entry name" value="MpsC"/>
</dbReference>
<sequence>MTEKTKGQIEAEISEAVIKFEKEFMGRGPLETKSYIIDDMVLVRLKNVLTQAELKLADIHEHKDGRELVKRIRIALLEQGRPLLEKAVEKILRIKVKSLHTDISTVTGERIILFTLVSAPGIYLDKN</sequence>
<proteinExistence type="predicted"/>
<dbReference type="EMBL" id="JACCQK010000811">
    <property type="protein sequence ID" value="MBG0780604.1"/>
    <property type="molecule type" value="Genomic_DNA"/>
</dbReference>
<dbReference type="AlphaFoldDB" id="A0A931GCQ6"/>
<protein>
    <submittedName>
        <fullName evidence="2">DUF2294 domain-containing protein</fullName>
    </submittedName>
</protein>
<comment type="caution">
    <text evidence="2">The sequence shown here is derived from an EMBL/GenBank/DDBJ whole genome shotgun (WGS) entry which is preliminary data.</text>
</comment>
<reference evidence="2" key="1">
    <citation type="submission" date="2020-07" db="EMBL/GenBank/DDBJ databases">
        <title>Severe corrosion of carbon steel in oil field produced water can be linked to methanogenic archaea containing a special type of NiFe hydrogenase.</title>
        <authorList>
            <person name="Lahme S."/>
            <person name="Mand J."/>
            <person name="Longwell J."/>
            <person name="Smith R."/>
            <person name="Enning D."/>
        </authorList>
    </citation>
    <scope>NUCLEOTIDE SEQUENCE</scope>
    <source>
        <strain evidence="2">MIC098Bin6</strain>
    </source>
</reference>
<evidence type="ECO:0000259" key="1">
    <source>
        <dbReference type="Pfam" id="PF10057"/>
    </source>
</evidence>
<dbReference type="Proteomes" id="UP000706172">
    <property type="component" value="Unassembled WGS sequence"/>
</dbReference>
<name>A0A931GCQ6_9BACT</name>
<feature type="domain" description="Na+-translocating membrane potential-generating system MpsC" evidence="1">
    <location>
        <begin position="5"/>
        <end position="116"/>
    </location>
</feature>
<gene>
    <name evidence="2" type="ORF">H0S81_11840</name>
</gene>
<evidence type="ECO:0000313" key="3">
    <source>
        <dbReference type="Proteomes" id="UP000706172"/>
    </source>
</evidence>
<dbReference type="Pfam" id="PF10057">
    <property type="entry name" value="MpsC"/>
    <property type="match status" value="1"/>
</dbReference>
<organism evidence="2 3">
    <name type="scientific">Desulfotignum balticum</name>
    <dbReference type="NCBI Taxonomy" id="115781"/>
    <lineage>
        <taxon>Bacteria</taxon>
        <taxon>Pseudomonadati</taxon>
        <taxon>Thermodesulfobacteriota</taxon>
        <taxon>Desulfobacteria</taxon>
        <taxon>Desulfobacterales</taxon>
        <taxon>Desulfobacteraceae</taxon>
        <taxon>Desulfotignum</taxon>
    </lineage>
</organism>
<accession>A0A931GCQ6</accession>
<evidence type="ECO:0000313" key="2">
    <source>
        <dbReference type="EMBL" id="MBG0780604.1"/>
    </source>
</evidence>